<proteinExistence type="predicted"/>
<feature type="non-terminal residue" evidence="1">
    <location>
        <position position="32"/>
    </location>
</feature>
<dbReference type="InterPro" id="IPR019405">
    <property type="entry name" value="Lactonase_7-beta_prop"/>
</dbReference>
<dbReference type="AlphaFoldDB" id="A0A383A6L1"/>
<dbReference type="Pfam" id="PF10282">
    <property type="entry name" value="Lactonase"/>
    <property type="match status" value="1"/>
</dbReference>
<name>A0A383A6L1_9ZZZZ</name>
<dbReference type="EMBL" id="UINC01189516">
    <property type="protein sequence ID" value="SVE03241.1"/>
    <property type="molecule type" value="Genomic_DNA"/>
</dbReference>
<protein>
    <submittedName>
        <fullName evidence="1">Uncharacterized protein</fullName>
    </submittedName>
</protein>
<accession>A0A383A6L1</accession>
<gene>
    <name evidence="1" type="ORF">METZ01_LOCUS456095</name>
</gene>
<reference evidence="1" key="1">
    <citation type="submission" date="2018-05" db="EMBL/GenBank/DDBJ databases">
        <authorList>
            <person name="Lanie J.A."/>
            <person name="Ng W.-L."/>
            <person name="Kazmierczak K.M."/>
            <person name="Andrzejewski T.M."/>
            <person name="Davidsen T.M."/>
            <person name="Wayne K.J."/>
            <person name="Tettelin H."/>
            <person name="Glass J.I."/>
            <person name="Rusch D."/>
            <person name="Podicherti R."/>
            <person name="Tsui H.-C.T."/>
            <person name="Winkler M.E."/>
        </authorList>
    </citation>
    <scope>NUCLEOTIDE SEQUENCE</scope>
</reference>
<organism evidence="1">
    <name type="scientific">marine metagenome</name>
    <dbReference type="NCBI Taxonomy" id="408172"/>
    <lineage>
        <taxon>unclassified sequences</taxon>
        <taxon>metagenomes</taxon>
        <taxon>ecological metagenomes</taxon>
    </lineage>
</organism>
<sequence>MNWLVGTYSQRNSKGIYSINLNETSGEITLLS</sequence>
<evidence type="ECO:0000313" key="1">
    <source>
        <dbReference type="EMBL" id="SVE03241.1"/>
    </source>
</evidence>